<dbReference type="EMBL" id="JAPWTK010000207">
    <property type="protein sequence ID" value="KAJ8945795.1"/>
    <property type="molecule type" value="Genomic_DNA"/>
</dbReference>
<keyword evidence="3" id="KW-1185">Reference proteome</keyword>
<organism evidence="2 3">
    <name type="scientific">Aromia moschata</name>
    <dbReference type="NCBI Taxonomy" id="1265417"/>
    <lineage>
        <taxon>Eukaryota</taxon>
        <taxon>Metazoa</taxon>
        <taxon>Ecdysozoa</taxon>
        <taxon>Arthropoda</taxon>
        <taxon>Hexapoda</taxon>
        <taxon>Insecta</taxon>
        <taxon>Pterygota</taxon>
        <taxon>Neoptera</taxon>
        <taxon>Endopterygota</taxon>
        <taxon>Coleoptera</taxon>
        <taxon>Polyphaga</taxon>
        <taxon>Cucujiformia</taxon>
        <taxon>Chrysomeloidea</taxon>
        <taxon>Cerambycidae</taxon>
        <taxon>Cerambycinae</taxon>
        <taxon>Callichromatini</taxon>
        <taxon>Aromia</taxon>
    </lineage>
</organism>
<evidence type="ECO:0000256" key="1">
    <source>
        <dbReference type="SAM" id="SignalP"/>
    </source>
</evidence>
<sequence length="119" mass="13141">SANRLKTLLSFAVGGLLGDVFLHSLPEIWANDMAKNDLSLPTNISRMPVSPFPWFPANVCFISRHTKTQTFARVHLSRRPLSTADTALPDLHASLRSGISKLSHSLIFSPYKIPERTSG</sequence>
<reference evidence="2" key="1">
    <citation type="journal article" date="2023" name="Insect Mol. Biol.">
        <title>Genome sequencing provides insights into the evolution of gene families encoding plant cell wall-degrading enzymes in longhorned beetles.</title>
        <authorList>
            <person name="Shin N.R."/>
            <person name="Okamura Y."/>
            <person name="Kirsch R."/>
            <person name="Pauchet Y."/>
        </authorList>
    </citation>
    <scope>NUCLEOTIDE SEQUENCE</scope>
    <source>
        <strain evidence="2">AMC_N1</strain>
    </source>
</reference>
<feature type="non-terminal residue" evidence="2">
    <location>
        <position position="1"/>
    </location>
</feature>
<accession>A0AAV8Y5S6</accession>
<gene>
    <name evidence="2" type="ORF">NQ318_003063</name>
</gene>
<evidence type="ECO:0000313" key="2">
    <source>
        <dbReference type="EMBL" id="KAJ8945795.1"/>
    </source>
</evidence>
<feature type="signal peptide" evidence="1">
    <location>
        <begin position="1"/>
        <end position="30"/>
    </location>
</feature>
<comment type="caution">
    <text evidence="2">The sequence shown here is derived from an EMBL/GenBank/DDBJ whole genome shotgun (WGS) entry which is preliminary data.</text>
</comment>
<protein>
    <submittedName>
        <fullName evidence="2">Uncharacterized protein</fullName>
    </submittedName>
</protein>
<dbReference type="Proteomes" id="UP001162162">
    <property type="component" value="Unassembled WGS sequence"/>
</dbReference>
<proteinExistence type="predicted"/>
<dbReference type="AlphaFoldDB" id="A0AAV8Y5S6"/>
<feature type="chain" id="PRO_5043541251" evidence="1">
    <location>
        <begin position="31"/>
        <end position="119"/>
    </location>
</feature>
<name>A0AAV8Y5S6_9CUCU</name>
<keyword evidence="1" id="KW-0732">Signal</keyword>
<evidence type="ECO:0000313" key="3">
    <source>
        <dbReference type="Proteomes" id="UP001162162"/>
    </source>
</evidence>